<dbReference type="AlphaFoldDB" id="A0A816HEA9"/>
<evidence type="ECO:0000313" key="2">
    <source>
        <dbReference type="EMBL" id="CAF4704619.1"/>
    </source>
</evidence>
<name>A0A816HEA9_9BILA</name>
<feature type="non-terminal residue" evidence="1">
    <location>
        <position position="110"/>
    </location>
</feature>
<evidence type="ECO:0000313" key="3">
    <source>
        <dbReference type="Proteomes" id="UP000663829"/>
    </source>
</evidence>
<protein>
    <submittedName>
        <fullName evidence="1">Uncharacterized protein</fullName>
    </submittedName>
</protein>
<sequence>KKELEPMQDYHLLNWPTTASLINIQLYFPDWYEWALAHWESCRPNHNHDRHYDGINYDNVTTQNYLSSKCICHEQSPYRPDEKWSLQKALIYAVSMFIDKSCTVNNWAAG</sequence>
<evidence type="ECO:0000313" key="1">
    <source>
        <dbReference type="EMBL" id="CAF1685450.1"/>
    </source>
</evidence>
<comment type="caution">
    <text evidence="1">The sequence shown here is derived from an EMBL/GenBank/DDBJ whole genome shotgun (WGS) entry which is preliminary data.</text>
</comment>
<keyword evidence="3" id="KW-1185">Reference proteome</keyword>
<dbReference type="EMBL" id="CAJNOQ010070318">
    <property type="protein sequence ID" value="CAF1685450.1"/>
    <property type="molecule type" value="Genomic_DNA"/>
</dbReference>
<gene>
    <name evidence="1" type="ORF">GPM918_LOCUS46720</name>
    <name evidence="2" type="ORF">SRO942_LOCUS51468</name>
</gene>
<reference evidence="1" key="1">
    <citation type="submission" date="2021-02" db="EMBL/GenBank/DDBJ databases">
        <authorList>
            <person name="Nowell W R."/>
        </authorList>
    </citation>
    <scope>NUCLEOTIDE SEQUENCE</scope>
</reference>
<dbReference type="Proteomes" id="UP000663829">
    <property type="component" value="Unassembled WGS sequence"/>
</dbReference>
<feature type="non-terminal residue" evidence="1">
    <location>
        <position position="1"/>
    </location>
</feature>
<proteinExistence type="predicted"/>
<accession>A0A816HEA9</accession>
<dbReference type="OrthoDB" id="9995139at2759"/>
<dbReference type="Proteomes" id="UP000681722">
    <property type="component" value="Unassembled WGS sequence"/>
</dbReference>
<organism evidence="1 3">
    <name type="scientific">Didymodactylos carnosus</name>
    <dbReference type="NCBI Taxonomy" id="1234261"/>
    <lineage>
        <taxon>Eukaryota</taxon>
        <taxon>Metazoa</taxon>
        <taxon>Spiralia</taxon>
        <taxon>Gnathifera</taxon>
        <taxon>Rotifera</taxon>
        <taxon>Eurotatoria</taxon>
        <taxon>Bdelloidea</taxon>
        <taxon>Philodinida</taxon>
        <taxon>Philodinidae</taxon>
        <taxon>Didymodactylos</taxon>
    </lineage>
</organism>
<dbReference type="EMBL" id="CAJOBC010164010">
    <property type="protein sequence ID" value="CAF4704619.1"/>
    <property type="molecule type" value="Genomic_DNA"/>
</dbReference>